<evidence type="ECO:0000259" key="2">
    <source>
        <dbReference type="Pfam" id="PF10382"/>
    </source>
</evidence>
<dbReference type="OrthoDB" id="6513042at2759"/>
<organism evidence="3 4">
    <name type="scientific">Hirsutella rhossiliensis</name>
    <dbReference type="NCBI Taxonomy" id="111463"/>
    <lineage>
        <taxon>Eukaryota</taxon>
        <taxon>Fungi</taxon>
        <taxon>Dikarya</taxon>
        <taxon>Ascomycota</taxon>
        <taxon>Pezizomycotina</taxon>
        <taxon>Sordariomycetes</taxon>
        <taxon>Hypocreomycetidae</taxon>
        <taxon>Hypocreales</taxon>
        <taxon>Ophiocordycipitaceae</taxon>
        <taxon>Hirsutella</taxon>
    </lineage>
</organism>
<dbReference type="InterPro" id="IPR052800">
    <property type="entry name" value="DNA_Repair_Helicase_ZGRF1"/>
</dbReference>
<dbReference type="GO" id="GO:0035861">
    <property type="term" value="C:site of double-strand break"/>
    <property type="evidence" value="ECO:0007669"/>
    <property type="project" value="TreeGrafter"/>
</dbReference>
<dbReference type="EMBL" id="JAIZPD010000014">
    <property type="protein sequence ID" value="KAH0958911.1"/>
    <property type="molecule type" value="Genomic_DNA"/>
</dbReference>
<feature type="region of interest" description="Disordered" evidence="1">
    <location>
        <begin position="1"/>
        <end position="22"/>
    </location>
</feature>
<proteinExistence type="predicted"/>
<reference evidence="3" key="1">
    <citation type="submission" date="2021-09" db="EMBL/GenBank/DDBJ databases">
        <title>A high-quality genome of the endoparasitic fungus Hirsutella rhossiliensis with a comparison of Hirsutella genomes reveals transposable elements contributing to genome size variation.</title>
        <authorList>
            <person name="Lin R."/>
            <person name="Jiao Y."/>
            <person name="Sun X."/>
            <person name="Ling J."/>
            <person name="Xie B."/>
            <person name="Cheng X."/>
        </authorList>
    </citation>
    <scope>NUCLEOTIDE SEQUENCE</scope>
    <source>
        <strain evidence="3">HR02</strain>
    </source>
</reference>
<dbReference type="RefSeq" id="XP_044716424.1">
    <property type="nucleotide sequence ID" value="XM_044868427.1"/>
</dbReference>
<dbReference type="InterPro" id="IPR018838">
    <property type="entry name" value="ZGRF1-like_N"/>
</dbReference>
<evidence type="ECO:0000313" key="3">
    <source>
        <dbReference type="EMBL" id="KAH0958911.1"/>
    </source>
</evidence>
<dbReference type="GO" id="GO:0006302">
    <property type="term" value="P:double-strand break repair"/>
    <property type="evidence" value="ECO:0007669"/>
    <property type="project" value="TreeGrafter"/>
</dbReference>
<feature type="compositionally biased region" description="Polar residues" evidence="1">
    <location>
        <begin position="12"/>
        <end position="22"/>
    </location>
</feature>
<feature type="compositionally biased region" description="Basic and acidic residues" evidence="1">
    <location>
        <begin position="234"/>
        <end position="243"/>
    </location>
</feature>
<feature type="region of interest" description="Disordered" evidence="1">
    <location>
        <begin position="123"/>
        <end position="149"/>
    </location>
</feature>
<sequence>MSYAVRRPVDPSRSSGQASADTPTTATVLDYACLFTHDLRRKQKRWQDGKLKFHTFNKRIMVYDDRGNFVGDSHWRSSDVLDEGEELQLDRGSAIVQISDCTGSREQDLTDLLDKRAKEVEQRRATAAAKTTPVQQTPVRRREGQPQPHFQLKHRPLSAIVPSPGPIGRAAIPDRSPFETRRAEAGGEQQPPAAKKRRLSTSPPSKKGFAQSLFGARLTLSSCPAPTPPPRVRASKEKLDARIEGPTVSQDIAEKEDDDVVMLDGPPLGARDTTAKSAQPRTESAKVIPVVASRDTSWKPPRAKAGADIEKRNLSRHPQRDESPGLHVLESAQPAAGAGEKAREKADNRAMAAQSLANGSRQAVSRKLISRDVEQTADQCSAQKSPENVPLPKSQGPKAEPRTELRIKSRQKRGLLMMSETRPQPRDALARRRPERST</sequence>
<keyword evidence="4" id="KW-1185">Reference proteome</keyword>
<feature type="domain" description="5'-3' DNA helicase ZGRF1-like N-terminal" evidence="2">
    <location>
        <begin position="28"/>
        <end position="109"/>
    </location>
</feature>
<evidence type="ECO:0000256" key="1">
    <source>
        <dbReference type="SAM" id="MobiDB-lite"/>
    </source>
</evidence>
<dbReference type="PANTHER" id="PTHR28535:SF1">
    <property type="entry name" value="PROTEIN ZGRF1"/>
    <property type="match status" value="1"/>
</dbReference>
<protein>
    <recommendedName>
        <fullName evidence="2">5'-3' DNA helicase ZGRF1-like N-terminal domain-containing protein</fullName>
    </recommendedName>
</protein>
<feature type="compositionally biased region" description="Polar residues" evidence="1">
    <location>
        <begin position="376"/>
        <end position="386"/>
    </location>
</feature>
<name>A0A9P8SFD6_9HYPO</name>
<dbReference type="Pfam" id="PF10382">
    <property type="entry name" value="ZGRF1-like_N"/>
    <property type="match status" value="1"/>
</dbReference>
<dbReference type="GeneID" id="68359085"/>
<dbReference type="AlphaFoldDB" id="A0A9P8SFD6"/>
<feature type="compositionally biased region" description="Basic and acidic residues" evidence="1">
    <location>
        <begin position="423"/>
        <end position="438"/>
    </location>
</feature>
<dbReference type="PANTHER" id="PTHR28535">
    <property type="entry name" value="ZINC FINGER GRF-TYPE CONTAINING 1"/>
    <property type="match status" value="1"/>
</dbReference>
<feature type="region of interest" description="Disordered" evidence="1">
    <location>
        <begin position="180"/>
        <end position="438"/>
    </location>
</feature>
<evidence type="ECO:0000313" key="4">
    <source>
        <dbReference type="Proteomes" id="UP000824596"/>
    </source>
</evidence>
<feature type="compositionally biased region" description="Basic and acidic residues" evidence="1">
    <location>
        <begin position="305"/>
        <end position="324"/>
    </location>
</feature>
<dbReference type="Proteomes" id="UP000824596">
    <property type="component" value="Unassembled WGS sequence"/>
</dbReference>
<comment type="caution">
    <text evidence="3">The sequence shown here is derived from an EMBL/GenBank/DDBJ whole genome shotgun (WGS) entry which is preliminary data.</text>
</comment>
<gene>
    <name evidence="3" type="ORF">HRG_09956</name>
</gene>
<dbReference type="GO" id="GO:0005634">
    <property type="term" value="C:nucleus"/>
    <property type="evidence" value="ECO:0007669"/>
    <property type="project" value="TreeGrafter"/>
</dbReference>
<accession>A0A9P8SFD6</accession>